<organism evidence="1 2">
    <name type="scientific">Colletotrichum truncatum</name>
    <name type="common">Anthracnose fungus</name>
    <name type="synonym">Colletotrichum capsici</name>
    <dbReference type="NCBI Taxonomy" id="5467"/>
    <lineage>
        <taxon>Eukaryota</taxon>
        <taxon>Fungi</taxon>
        <taxon>Dikarya</taxon>
        <taxon>Ascomycota</taxon>
        <taxon>Pezizomycotina</taxon>
        <taxon>Sordariomycetes</taxon>
        <taxon>Hypocreomycetidae</taxon>
        <taxon>Glomerellales</taxon>
        <taxon>Glomerellaceae</taxon>
        <taxon>Colletotrichum</taxon>
        <taxon>Colletotrichum truncatum species complex</taxon>
    </lineage>
</organism>
<evidence type="ECO:0000313" key="1">
    <source>
        <dbReference type="EMBL" id="KAL0936009.1"/>
    </source>
</evidence>
<evidence type="ECO:0000313" key="2">
    <source>
        <dbReference type="Proteomes" id="UP000805649"/>
    </source>
</evidence>
<dbReference type="Proteomes" id="UP000805649">
    <property type="component" value="Unassembled WGS sequence"/>
</dbReference>
<accession>A0ACC3YVW8</accession>
<proteinExistence type="predicted"/>
<reference evidence="1 2" key="1">
    <citation type="journal article" date="2020" name="Phytopathology">
        <title>Genome Sequence Resources of Colletotrichum truncatum, C. plurivorum, C. musicola, and C. sojae: Four Species Pathogenic to Soybean (Glycine max).</title>
        <authorList>
            <person name="Rogerio F."/>
            <person name="Boufleur T.R."/>
            <person name="Ciampi-Guillardi M."/>
            <person name="Sukno S.A."/>
            <person name="Thon M.R."/>
            <person name="Massola Junior N.S."/>
            <person name="Baroncelli R."/>
        </authorList>
    </citation>
    <scope>NUCLEOTIDE SEQUENCE [LARGE SCALE GENOMIC DNA]</scope>
    <source>
        <strain evidence="1 2">CMES1059</strain>
    </source>
</reference>
<keyword evidence="2" id="KW-1185">Reference proteome</keyword>
<gene>
    <name evidence="1" type="ORF">CTRU02_208224</name>
</gene>
<name>A0ACC3YVW8_COLTU</name>
<protein>
    <submittedName>
        <fullName evidence="1">Transferase family III-like protein</fullName>
    </submittedName>
</protein>
<comment type="caution">
    <text evidence="1">The sequence shown here is derived from an EMBL/GenBank/DDBJ whole genome shotgun (WGS) entry which is preliminary data.</text>
</comment>
<sequence length="908" mass="99773">MTRVLAGPYCTQILGDLGAEVIKIEHPTRGDDTRAWGPPYVTYKTESAKEGPGESAYFLAVNRNKKSLGLNFQHPNGIDIIHKLVAKCDILVENYLPGTLRKYKLDYDTLRAINPGLIYASITGYGQTGPYSDRAGYDVMVEAEFGLMHITGSRDGPPVKVGVAVTDLTTGLYTSNSIMAALLARAKTGKGQHIDVALSDCQTATLANIASSCLISGKKDSGRWGTAHPSIVPYRSFKTKDGDILFGGGNDRLYGILCEGLGRPEWKDDAKYKTNAQRVANRNELEALIEDITVTKTTGEWLKVFEGKGMPYAAVNDVQGTLNHEHTKARNMVVEMEHAECGPIKLVNTPVKYSESEPTIRTAPPTLGQHTNEVLGEQLGLSEEHIRELKTDGCFRSIPEHDYLTPTSGVYIPARDVQFGLNMFEPIPPSAMDPKQNEPEASRTQNESELETDNKATSIQVQSEDVKPTPIQTDLNQSSPAPATAPRPNGEALTPSRYNPQFSATTQMILSRLKKGNGGSTSPSPGFSTAQLPSPAKATYEDVKRRLVEKLSTTMTLPMPTPSPTPAAAVRTLGHTSSAMSPTVGTKRKRHPEEQDVSPLTRSLPPTESPIVTRPAPKQPAKRRRVKDESMCVKCQRTSFTDANVIVACGCGEAWHQLCHEPEISEDVARIRASFKCNTCIQEDKEQARYQIELTKYREAKQEQADLRRQQHEVAKMREKRLANLPSFIKPELVGFEAGDATTDMRMDYFEGLRRTDLINLLSFSDQIKPGLLVDILVSVSKKHPDLPIFNSPYWAQPKGQPTSPQGDSFTKGTESHLSAPKASKQRSKTGGVRKILKTAPAEVVDAAADDEDDLLPPSWSKAGQGLYAKLPPEKEDTHFLVDDNDEEAFSHFLVDRSGKQIMEPIKG</sequence>
<dbReference type="EMBL" id="VUJX02000005">
    <property type="protein sequence ID" value="KAL0936009.1"/>
    <property type="molecule type" value="Genomic_DNA"/>
</dbReference>